<reference evidence="1 2" key="1">
    <citation type="submission" date="2021-06" db="EMBL/GenBank/DDBJ databases">
        <authorList>
            <person name="Palmer J.M."/>
        </authorList>
    </citation>
    <scope>NUCLEOTIDE SEQUENCE [LARGE SCALE GENOMIC DNA]</scope>
    <source>
        <strain evidence="1 2">GA_2019</strain>
        <tissue evidence="1">Muscle</tissue>
    </source>
</reference>
<protein>
    <recommendedName>
        <fullName evidence="3">Secreted protein</fullName>
    </recommendedName>
</protein>
<dbReference type="Proteomes" id="UP001476798">
    <property type="component" value="Unassembled WGS sequence"/>
</dbReference>
<organism evidence="1 2">
    <name type="scientific">Goodea atripinnis</name>
    <dbReference type="NCBI Taxonomy" id="208336"/>
    <lineage>
        <taxon>Eukaryota</taxon>
        <taxon>Metazoa</taxon>
        <taxon>Chordata</taxon>
        <taxon>Craniata</taxon>
        <taxon>Vertebrata</taxon>
        <taxon>Euteleostomi</taxon>
        <taxon>Actinopterygii</taxon>
        <taxon>Neopterygii</taxon>
        <taxon>Teleostei</taxon>
        <taxon>Neoteleostei</taxon>
        <taxon>Acanthomorphata</taxon>
        <taxon>Ovalentaria</taxon>
        <taxon>Atherinomorphae</taxon>
        <taxon>Cyprinodontiformes</taxon>
        <taxon>Goodeidae</taxon>
        <taxon>Goodea</taxon>
    </lineage>
</organism>
<name>A0ABV0NJU8_9TELE</name>
<accession>A0ABV0NJU8</accession>
<evidence type="ECO:0000313" key="1">
    <source>
        <dbReference type="EMBL" id="MEQ2171670.1"/>
    </source>
</evidence>
<dbReference type="EMBL" id="JAHRIO010040855">
    <property type="protein sequence ID" value="MEQ2171670.1"/>
    <property type="molecule type" value="Genomic_DNA"/>
</dbReference>
<keyword evidence="2" id="KW-1185">Reference proteome</keyword>
<comment type="caution">
    <text evidence="1">The sequence shown here is derived from an EMBL/GenBank/DDBJ whole genome shotgun (WGS) entry which is preliminary data.</text>
</comment>
<gene>
    <name evidence="1" type="ORF">GOODEAATRI_013173</name>
</gene>
<evidence type="ECO:0008006" key="3">
    <source>
        <dbReference type="Google" id="ProtNLM"/>
    </source>
</evidence>
<sequence>MSPKRHYRPVVGSVCCTVGQLSFILLPSLDATVVQLDLTSNIHSITDQKTSHGGFAREWRHEQLNYCRAVRVGSALWARRWKLPCRVGAAV</sequence>
<proteinExistence type="predicted"/>
<evidence type="ECO:0000313" key="2">
    <source>
        <dbReference type="Proteomes" id="UP001476798"/>
    </source>
</evidence>